<dbReference type="PANTHER" id="PTHR24403:SF67">
    <property type="entry name" value="FI01116P-RELATED"/>
    <property type="match status" value="1"/>
</dbReference>
<keyword evidence="2" id="KW-0677">Repeat</keyword>
<dbReference type="Proteomes" id="UP000014760">
    <property type="component" value="Unassembled WGS sequence"/>
</dbReference>
<dbReference type="InterPro" id="IPR036236">
    <property type="entry name" value="Znf_C2H2_sf"/>
</dbReference>
<feature type="region of interest" description="Disordered" evidence="6">
    <location>
        <begin position="268"/>
        <end position="290"/>
    </location>
</feature>
<protein>
    <recommendedName>
        <fullName evidence="7">C2H2-type domain-containing protein</fullName>
    </recommendedName>
</protein>
<organism evidence="8">
    <name type="scientific">Capitella teleta</name>
    <name type="common">Polychaete worm</name>
    <dbReference type="NCBI Taxonomy" id="283909"/>
    <lineage>
        <taxon>Eukaryota</taxon>
        <taxon>Metazoa</taxon>
        <taxon>Spiralia</taxon>
        <taxon>Lophotrochozoa</taxon>
        <taxon>Annelida</taxon>
        <taxon>Polychaeta</taxon>
        <taxon>Sedentaria</taxon>
        <taxon>Scolecida</taxon>
        <taxon>Capitellidae</taxon>
        <taxon>Capitella</taxon>
    </lineage>
</organism>
<dbReference type="HOGENOM" id="CLU_960577_0_0_1"/>
<accession>R7TZS9</accession>
<dbReference type="GO" id="GO:0005634">
    <property type="term" value="C:nucleus"/>
    <property type="evidence" value="ECO:0007669"/>
    <property type="project" value="TreeGrafter"/>
</dbReference>
<name>R7TZS9_CAPTE</name>
<evidence type="ECO:0000256" key="3">
    <source>
        <dbReference type="ARBA" id="ARBA00022771"/>
    </source>
</evidence>
<evidence type="ECO:0000256" key="1">
    <source>
        <dbReference type="ARBA" id="ARBA00022723"/>
    </source>
</evidence>
<reference evidence="9" key="3">
    <citation type="submission" date="2015-06" db="UniProtKB">
        <authorList>
            <consortium name="EnsemblMetazoa"/>
        </authorList>
    </citation>
    <scope>IDENTIFICATION</scope>
</reference>
<keyword evidence="4" id="KW-0862">Zinc</keyword>
<dbReference type="Gene3D" id="3.30.160.60">
    <property type="entry name" value="Classic Zinc Finger"/>
    <property type="match status" value="1"/>
</dbReference>
<dbReference type="EMBL" id="KB308820">
    <property type="protein sequence ID" value="ELT96440.1"/>
    <property type="molecule type" value="Genomic_DNA"/>
</dbReference>
<evidence type="ECO:0000313" key="10">
    <source>
        <dbReference type="Proteomes" id="UP000014760"/>
    </source>
</evidence>
<gene>
    <name evidence="8" type="ORF">CAPTEDRAFT_221202</name>
</gene>
<feature type="region of interest" description="Disordered" evidence="6">
    <location>
        <begin position="71"/>
        <end position="124"/>
    </location>
</feature>
<sequence>MMTKQEHEQLQMVIKDTVRLLVKNGVNFSNQLSIQGLLAVSLDQQDMFIIHLDEHIGEGEGVCHACGQHKMTNSPASSGRARSWSESNCPAETDSEEEAEAPPPKVPRQSQKSPQPLVNNTPAKCAPQSIIIKREKGDYKLHEDWMQCPDLTQFIASASHCGSKSTSTLTAKSPPASGSTLVASASAPSKLTLLPITDILPSRKPDPNEPPYNGVHECKLCPYKSPYRGTLNRHMRVHLSDKPFKCPFCDYSSRFRSNLLQHCASLHPSERGGDGGGGGGGQLPPTEDGL</sequence>
<feature type="domain" description="C2H2-type" evidence="7">
    <location>
        <begin position="244"/>
        <end position="272"/>
    </location>
</feature>
<reference evidence="10" key="1">
    <citation type="submission" date="2012-12" db="EMBL/GenBank/DDBJ databases">
        <authorList>
            <person name="Hellsten U."/>
            <person name="Grimwood J."/>
            <person name="Chapman J.A."/>
            <person name="Shapiro H."/>
            <person name="Aerts A."/>
            <person name="Otillar R.P."/>
            <person name="Terry A.Y."/>
            <person name="Boore J.L."/>
            <person name="Simakov O."/>
            <person name="Marletaz F."/>
            <person name="Cho S.-J."/>
            <person name="Edsinger-Gonzales E."/>
            <person name="Havlak P."/>
            <person name="Kuo D.-H."/>
            <person name="Larsson T."/>
            <person name="Lv J."/>
            <person name="Arendt D."/>
            <person name="Savage R."/>
            <person name="Osoegawa K."/>
            <person name="de Jong P."/>
            <person name="Lindberg D.R."/>
            <person name="Seaver E.C."/>
            <person name="Weisblat D.A."/>
            <person name="Putnam N.H."/>
            <person name="Grigoriev I.V."/>
            <person name="Rokhsar D.S."/>
        </authorList>
    </citation>
    <scope>NUCLEOTIDE SEQUENCE</scope>
    <source>
        <strain evidence="10">I ESC-2004</strain>
    </source>
</reference>
<dbReference type="EMBL" id="AMQN01011302">
    <property type="status" value="NOT_ANNOTATED_CDS"/>
    <property type="molecule type" value="Genomic_DNA"/>
</dbReference>
<keyword evidence="1" id="KW-0479">Metal-binding</keyword>
<dbReference type="PANTHER" id="PTHR24403">
    <property type="entry name" value="ZINC FINGER PROTEIN"/>
    <property type="match status" value="1"/>
</dbReference>
<feature type="compositionally biased region" description="Polar residues" evidence="6">
    <location>
        <begin position="108"/>
        <end position="122"/>
    </location>
</feature>
<dbReference type="PROSITE" id="PS50157">
    <property type="entry name" value="ZINC_FINGER_C2H2_2"/>
    <property type="match status" value="2"/>
</dbReference>
<dbReference type="STRING" id="283909.R7TZS9"/>
<dbReference type="InterPro" id="IPR013087">
    <property type="entry name" value="Znf_C2H2_type"/>
</dbReference>
<dbReference type="EnsemblMetazoa" id="CapteT221202">
    <property type="protein sequence ID" value="CapteP221202"/>
    <property type="gene ID" value="CapteG221202"/>
</dbReference>
<feature type="domain" description="C2H2-type" evidence="7">
    <location>
        <begin position="216"/>
        <end position="243"/>
    </location>
</feature>
<proteinExistence type="predicted"/>
<keyword evidence="3 5" id="KW-0863">Zinc-finger</keyword>
<dbReference type="GO" id="GO:0045944">
    <property type="term" value="P:positive regulation of transcription by RNA polymerase II"/>
    <property type="evidence" value="ECO:0007669"/>
    <property type="project" value="TreeGrafter"/>
</dbReference>
<dbReference type="AlphaFoldDB" id="R7TZS9"/>
<evidence type="ECO:0000313" key="8">
    <source>
        <dbReference type="EMBL" id="ELT96440.1"/>
    </source>
</evidence>
<evidence type="ECO:0000259" key="7">
    <source>
        <dbReference type="PROSITE" id="PS50157"/>
    </source>
</evidence>
<dbReference type="SMART" id="SM00355">
    <property type="entry name" value="ZnF_C2H2"/>
    <property type="match status" value="2"/>
</dbReference>
<evidence type="ECO:0000256" key="4">
    <source>
        <dbReference type="ARBA" id="ARBA00022833"/>
    </source>
</evidence>
<keyword evidence="10" id="KW-1185">Reference proteome</keyword>
<evidence type="ECO:0000256" key="2">
    <source>
        <dbReference type="ARBA" id="ARBA00022737"/>
    </source>
</evidence>
<evidence type="ECO:0000256" key="6">
    <source>
        <dbReference type="SAM" id="MobiDB-lite"/>
    </source>
</evidence>
<dbReference type="GO" id="GO:0008270">
    <property type="term" value="F:zinc ion binding"/>
    <property type="evidence" value="ECO:0007669"/>
    <property type="project" value="UniProtKB-KW"/>
</dbReference>
<evidence type="ECO:0000313" key="9">
    <source>
        <dbReference type="EnsemblMetazoa" id="CapteP221202"/>
    </source>
</evidence>
<reference evidence="8 10" key="2">
    <citation type="journal article" date="2013" name="Nature">
        <title>Insights into bilaterian evolution from three spiralian genomes.</title>
        <authorList>
            <person name="Simakov O."/>
            <person name="Marletaz F."/>
            <person name="Cho S.J."/>
            <person name="Edsinger-Gonzales E."/>
            <person name="Havlak P."/>
            <person name="Hellsten U."/>
            <person name="Kuo D.H."/>
            <person name="Larsson T."/>
            <person name="Lv J."/>
            <person name="Arendt D."/>
            <person name="Savage R."/>
            <person name="Osoegawa K."/>
            <person name="de Jong P."/>
            <person name="Grimwood J."/>
            <person name="Chapman J.A."/>
            <person name="Shapiro H."/>
            <person name="Aerts A."/>
            <person name="Otillar R.P."/>
            <person name="Terry A.Y."/>
            <person name="Boore J.L."/>
            <person name="Grigoriev I.V."/>
            <person name="Lindberg D.R."/>
            <person name="Seaver E.C."/>
            <person name="Weisblat D.A."/>
            <person name="Putnam N.H."/>
            <person name="Rokhsar D.S."/>
        </authorList>
    </citation>
    <scope>NUCLEOTIDE SEQUENCE</scope>
    <source>
        <strain evidence="8 10">I ESC-2004</strain>
    </source>
</reference>
<dbReference type="SUPFAM" id="SSF57667">
    <property type="entry name" value="beta-beta-alpha zinc fingers"/>
    <property type="match status" value="1"/>
</dbReference>
<evidence type="ECO:0000256" key="5">
    <source>
        <dbReference type="PROSITE-ProRule" id="PRU00042"/>
    </source>
</evidence>
<dbReference type="InterPro" id="IPR050688">
    <property type="entry name" value="Zinc_finger/UBP_domain"/>
</dbReference>
<dbReference type="OrthoDB" id="10004641at2759"/>